<evidence type="ECO:0000256" key="1">
    <source>
        <dbReference type="ARBA" id="ARBA00004370"/>
    </source>
</evidence>
<dbReference type="Proteomes" id="UP000189933">
    <property type="component" value="Unassembled WGS sequence"/>
</dbReference>
<name>A0A1T4SD20_9FIRM</name>
<dbReference type="InterPro" id="IPR009695">
    <property type="entry name" value="Diacylglyc_glucosyltr_N"/>
</dbReference>
<dbReference type="OrthoDB" id="9815663at2"/>
<evidence type="ECO:0000256" key="4">
    <source>
        <dbReference type="ARBA" id="ARBA00022679"/>
    </source>
</evidence>
<evidence type="ECO:0000259" key="6">
    <source>
        <dbReference type="Pfam" id="PF06925"/>
    </source>
</evidence>
<accession>A0A1T4SD20</accession>
<protein>
    <submittedName>
        <fullName evidence="7">Processive 1,2-diacylglycerol beta-glucosyltransferase</fullName>
    </submittedName>
</protein>
<organism evidence="7 8">
    <name type="scientific">Carboxydocella sporoproducens DSM 16521</name>
    <dbReference type="NCBI Taxonomy" id="1121270"/>
    <lineage>
        <taxon>Bacteria</taxon>
        <taxon>Bacillati</taxon>
        <taxon>Bacillota</taxon>
        <taxon>Clostridia</taxon>
        <taxon>Eubacteriales</taxon>
        <taxon>Clostridiales Family XVI. Incertae Sedis</taxon>
        <taxon>Carboxydocella</taxon>
    </lineage>
</organism>
<keyword evidence="8" id="KW-1185">Reference proteome</keyword>
<dbReference type="GO" id="GO:0009247">
    <property type="term" value="P:glycolipid biosynthetic process"/>
    <property type="evidence" value="ECO:0007669"/>
    <property type="project" value="InterPro"/>
</dbReference>
<comment type="subcellular location">
    <subcellularLocation>
        <location evidence="1">Membrane</location>
    </subcellularLocation>
</comment>
<dbReference type="EMBL" id="FUXM01000052">
    <property type="protein sequence ID" value="SKA26200.1"/>
    <property type="molecule type" value="Genomic_DNA"/>
</dbReference>
<dbReference type="GO" id="GO:0016020">
    <property type="term" value="C:membrane"/>
    <property type="evidence" value="ECO:0007669"/>
    <property type="project" value="UniProtKB-SubCell"/>
</dbReference>
<dbReference type="Pfam" id="PF06925">
    <property type="entry name" value="MGDG_synth"/>
    <property type="match status" value="1"/>
</dbReference>
<dbReference type="Gene3D" id="3.40.50.2000">
    <property type="entry name" value="Glycogen Phosphorylase B"/>
    <property type="match status" value="1"/>
</dbReference>
<dbReference type="Pfam" id="PF04101">
    <property type="entry name" value="Glyco_tran_28_C"/>
    <property type="match status" value="1"/>
</dbReference>
<keyword evidence="3" id="KW-0328">Glycosyltransferase</keyword>
<dbReference type="InterPro" id="IPR007235">
    <property type="entry name" value="Glyco_trans_28_C"/>
</dbReference>
<comment type="similarity">
    <text evidence="2">Belongs to the glycosyltransferase 28 family.</text>
</comment>
<feature type="domain" description="Glycosyl transferase family 28 C-terminal" evidence="5">
    <location>
        <begin position="230"/>
        <end position="344"/>
    </location>
</feature>
<dbReference type="PANTHER" id="PTHR43025:SF3">
    <property type="entry name" value="MONOGALACTOSYLDIACYLGLYCEROL SYNTHASE 1, CHLOROPLASTIC"/>
    <property type="match status" value="1"/>
</dbReference>
<evidence type="ECO:0000256" key="2">
    <source>
        <dbReference type="ARBA" id="ARBA00006962"/>
    </source>
</evidence>
<proteinExistence type="inferred from homology"/>
<evidence type="ECO:0000313" key="8">
    <source>
        <dbReference type="Proteomes" id="UP000189933"/>
    </source>
</evidence>
<dbReference type="RefSeq" id="WP_078666576.1">
    <property type="nucleotide sequence ID" value="NZ_FUXM01000052.1"/>
</dbReference>
<dbReference type="GO" id="GO:0016758">
    <property type="term" value="F:hexosyltransferase activity"/>
    <property type="evidence" value="ECO:0007669"/>
    <property type="project" value="InterPro"/>
</dbReference>
<gene>
    <name evidence="7" type="ORF">SAMN02745885_02612</name>
</gene>
<dbReference type="SUPFAM" id="SSF53756">
    <property type="entry name" value="UDP-Glycosyltransferase/glycogen phosphorylase"/>
    <property type="match status" value="1"/>
</dbReference>
<dbReference type="AlphaFoldDB" id="A0A1T4SD20"/>
<keyword evidence="4 7" id="KW-0808">Transferase</keyword>
<sequence length="376" mass="42031">MATQPRILLCSVSIGAGHDLAALAMEQALAERFPGAVFKTIDTFRYINPFLNQVVKGSYLETIKFTPKVWGYLYRQAEEGDNFIDFNYILNKLLSPKLAKLVEDFRPDLIIATHAFPCGIFSVLKEEEKLDIPLIGIITDYTIHPFWLHPRVDHYVIPSPQLLKVMQKNGFTGERVWPLGIPLRQQFARQRNKLQLRQQLGLSPDLPLMLLSGGGFGLGALEEIAQILLASGLQVQIVAITGKNEKLRRKLEAMTPASIPLHVYGYVENMPDFLQAADLLISKPGGLTTAEALACRLPLLIVNPIPGQEERNTVFLLNHGVALLAAETEEIPVVLEQFLANPLRQRHMVEMATYLGRPRAAEEIVEKIIAKGFVKK</sequence>
<evidence type="ECO:0000259" key="5">
    <source>
        <dbReference type="Pfam" id="PF04101"/>
    </source>
</evidence>
<dbReference type="PANTHER" id="PTHR43025">
    <property type="entry name" value="MONOGALACTOSYLDIACYLGLYCEROL SYNTHASE"/>
    <property type="match status" value="1"/>
</dbReference>
<dbReference type="InterPro" id="IPR050519">
    <property type="entry name" value="Glycosyltransf_28_UgtP"/>
</dbReference>
<evidence type="ECO:0000256" key="3">
    <source>
        <dbReference type="ARBA" id="ARBA00022676"/>
    </source>
</evidence>
<evidence type="ECO:0000313" key="7">
    <source>
        <dbReference type="EMBL" id="SKA26200.1"/>
    </source>
</evidence>
<feature type="domain" description="Diacylglycerol glucosyltransferase N-terminal" evidence="6">
    <location>
        <begin position="18"/>
        <end position="182"/>
    </location>
</feature>
<reference evidence="8" key="1">
    <citation type="submission" date="2017-02" db="EMBL/GenBank/DDBJ databases">
        <authorList>
            <person name="Varghese N."/>
            <person name="Submissions S."/>
        </authorList>
    </citation>
    <scope>NUCLEOTIDE SEQUENCE [LARGE SCALE GENOMIC DNA]</scope>
    <source>
        <strain evidence="8">DSM 16521</strain>
    </source>
</reference>